<proteinExistence type="predicted"/>
<evidence type="ECO:0000313" key="2">
    <source>
        <dbReference type="Proteomes" id="UP000550714"/>
    </source>
</evidence>
<keyword evidence="2" id="KW-1185">Reference proteome</keyword>
<reference evidence="1 2" key="1">
    <citation type="submission" date="2020-08" db="EMBL/GenBank/DDBJ databases">
        <title>Genomic Encyclopedia of Type Strains, Phase III (KMG-III): the genomes of soil and plant-associated and newly described type strains.</title>
        <authorList>
            <person name="Whitman W."/>
        </authorList>
    </citation>
    <scope>NUCLEOTIDE SEQUENCE [LARGE SCALE GENOMIC DNA]</scope>
    <source>
        <strain evidence="1 2">CECT 8577</strain>
    </source>
</reference>
<gene>
    <name evidence="1" type="ORF">FHS23_004597</name>
</gene>
<comment type="caution">
    <text evidence="1">The sequence shown here is derived from an EMBL/GenBank/DDBJ whole genome shotgun (WGS) entry which is preliminary data.</text>
</comment>
<organism evidence="1 2">
    <name type="scientific">Prauserella isguenensis</name>
    <dbReference type="NCBI Taxonomy" id="1470180"/>
    <lineage>
        <taxon>Bacteria</taxon>
        <taxon>Bacillati</taxon>
        <taxon>Actinomycetota</taxon>
        <taxon>Actinomycetes</taxon>
        <taxon>Pseudonocardiales</taxon>
        <taxon>Pseudonocardiaceae</taxon>
        <taxon>Prauserella</taxon>
    </lineage>
</organism>
<name>A0A839S8E5_9PSEU</name>
<dbReference type="RefSeq" id="WP_183659448.1">
    <property type="nucleotide sequence ID" value="NZ_JACHWU010000011.1"/>
</dbReference>
<accession>A0A839S8E5</accession>
<sequence length="98" mass="10537">MADTARGHGTDRYAMWQRMLRALDELDAAWREVHAAEPDAPMALTGDIVVKLAGATGRGTVAIAGLAEILERRLDSGGAFRDATQALHDARDRWPPGG</sequence>
<dbReference type="Proteomes" id="UP000550714">
    <property type="component" value="Unassembled WGS sequence"/>
</dbReference>
<dbReference type="EMBL" id="JACHWU010000011">
    <property type="protein sequence ID" value="MBB3053543.1"/>
    <property type="molecule type" value="Genomic_DNA"/>
</dbReference>
<dbReference type="AlphaFoldDB" id="A0A839S8E5"/>
<protein>
    <submittedName>
        <fullName evidence="1">Uncharacterized protein</fullName>
    </submittedName>
</protein>
<evidence type="ECO:0000313" key="1">
    <source>
        <dbReference type="EMBL" id="MBB3053543.1"/>
    </source>
</evidence>